<evidence type="ECO:0000256" key="3">
    <source>
        <dbReference type="ARBA" id="ARBA00022475"/>
    </source>
</evidence>
<dbReference type="SUPFAM" id="SSF53474">
    <property type="entry name" value="alpha/beta-Hydrolases"/>
    <property type="match status" value="1"/>
</dbReference>
<dbReference type="CDD" id="cd00519">
    <property type="entry name" value="Lipase_3"/>
    <property type="match status" value="1"/>
</dbReference>
<reference evidence="18 19" key="1">
    <citation type="journal article" date="2014" name="PLoS Genet.">
        <title>Analysis of the Phlebiopsis gigantea genome, transcriptome and secretome provides insight into its pioneer colonization strategies of wood.</title>
        <authorList>
            <person name="Hori C."/>
            <person name="Ishida T."/>
            <person name="Igarashi K."/>
            <person name="Samejima M."/>
            <person name="Suzuki H."/>
            <person name="Master E."/>
            <person name="Ferreira P."/>
            <person name="Ruiz-Duenas F.J."/>
            <person name="Held B."/>
            <person name="Canessa P."/>
            <person name="Larrondo L.F."/>
            <person name="Schmoll M."/>
            <person name="Druzhinina I.S."/>
            <person name="Kubicek C.P."/>
            <person name="Gaskell J.A."/>
            <person name="Kersten P."/>
            <person name="St John F."/>
            <person name="Glasner J."/>
            <person name="Sabat G."/>
            <person name="Splinter BonDurant S."/>
            <person name="Syed K."/>
            <person name="Yadav J."/>
            <person name="Mgbeahuruike A.C."/>
            <person name="Kovalchuk A."/>
            <person name="Asiegbu F.O."/>
            <person name="Lackner G."/>
            <person name="Hoffmeister D."/>
            <person name="Rencoret J."/>
            <person name="Gutierrez A."/>
            <person name="Sun H."/>
            <person name="Lindquist E."/>
            <person name="Barry K."/>
            <person name="Riley R."/>
            <person name="Grigoriev I.V."/>
            <person name="Henrissat B."/>
            <person name="Kues U."/>
            <person name="Berka R.M."/>
            <person name="Martinez A.T."/>
            <person name="Covert S.F."/>
            <person name="Blanchette R.A."/>
            <person name="Cullen D."/>
        </authorList>
    </citation>
    <scope>NUCLEOTIDE SEQUENCE [LARGE SCALE GENOMIC DNA]</scope>
    <source>
        <strain evidence="18 19">11061_1 CR5-6</strain>
    </source>
</reference>
<dbReference type="GO" id="GO:0019369">
    <property type="term" value="P:arachidonate metabolic process"/>
    <property type="evidence" value="ECO:0007669"/>
    <property type="project" value="TreeGrafter"/>
</dbReference>
<dbReference type="PANTHER" id="PTHR45792:SF8">
    <property type="entry name" value="DIACYLGLYCEROL LIPASE-ALPHA"/>
    <property type="match status" value="1"/>
</dbReference>
<keyword evidence="10 16" id="KW-1133">Transmembrane helix</keyword>
<keyword evidence="7" id="KW-0378">Hydrolase</keyword>
<keyword evidence="3" id="KW-1003">Cell membrane</keyword>
<dbReference type="OrthoDB" id="438440at2759"/>
<dbReference type="InterPro" id="IPR052214">
    <property type="entry name" value="DAG_Lipase-Related"/>
</dbReference>
<evidence type="ECO:0000256" key="14">
    <source>
        <dbReference type="ARBA" id="ARBA00026104"/>
    </source>
</evidence>
<dbReference type="EC" id="3.1.1.116" evidence="14"/>
<evidence type="ECO:0000256" key="12">
    <source>
        <dbReference type="ARBA" id="ARBA00023136"/>
    </source>
</evidence>
<organism evidence="18 19">
    <name type="scientific">Phlebiopsis gigantea (strain 11061_1 CR5-6)</name>
    <name type="common">White-rot fungus</name>
    <name type="synonym">Peniophora gigantea</name>
    <dbReference type="NCBI Taxonomy" id="745531"/>
    <lineage>
        <taxon>Eukaryota</taxon>
        <taxon>Fungi</taxon>
        <taxon>Dikarya</taxon>
        <taxon>Basidiomycota</taxon>
        <taxon>Agaricomycotina</taxon>
        <taxon>Agaricomycetes</taxon>
        <taxon>Polyporales</taxon>
        <taxon>Phanerochaetaceae</taxon>
        <taxon>Phlebiopsis</taxon>
    </lineage>
</organism>
<evidence type="ECO:0000256" key="8">
    <source>
        <dbReference type="ARBA" id="ARBA00022837"/>
    </source>
</evidence>
<feature type="compositionally biased region" description="Basic and acidic residues" evidence="15">
    <location>
        <begin position="463"/>
        <end position="472"/>
    </location>
</feature>
<evidence type="ECO:0000256" key="2">
    <source>
        <dbReference type="ARBA" id="ARBA00004651"/>
    </source>
</evidence>
<evidence type="ECO:0000256" key="11">
    <source>
        <dbReference type="ARBA" id="ARBA00023098"/>
    </source>
</evidence>
<dbReference type="HOGENOM" id="CLU_021218_0_0_1"/>
<dbReference type="InterPro" id="IPR002921">
    <property type="entry name" value="Fungal_lipase-type"/>
</dbReference>
<evidence type="ECO:0000256" key="6">
    <source>
        <dbReference type="ARBA" id="ARBA00022723"/>
    </source>
</evidence>
<evidence type="ECO:0000256" key="15">
    <source>
        <dbReference type="SAM" id="MobiDB-lite"/>
    </source>
</evidence>
<accession>A0A0C3RWB5</accession>
<dbReference type="GO" id="GO:0005886">
    <property type="term" value="C:plasma membrane"/>
    <property type="evidence" value="ECO:0007669"/>
    <property type="project" value="UniProtKB-SubCell"/>
</dbReference>
<evidence type="ECO:0000256" key="16">
    <source>
        <dbReference type="SAM" id="Phobius"/>
    </source>
</evidence>
<dbReference type="EMBL" id="KN840533">
    <property type="protein sequence ID" value="KIP05806.1"/>
    <property type="molecule type" value="Genomic_DNA"/>
</dbReference>
<evidence type="ECO:0000256" key="5">
    <source>
        <dbReference type="ARBA" id="ARBA00022692"/>
    </source>
</evidence>
<evidence type="ECO:0000256" key="9">
    <source>
        <dbReference type="ARBA" id="ARBA00022963"/>
    </source>
</evidence>
<comment type="catalytic activity">
    <reaction evidence="13">
        <text>a 1,2-diacyl-sn-glycerol + H2O = a 2-acylglycerol + a fatty acid + H(+)</text>
        <dbReference type="Rhea" id="RHEA:33275"/>
        <dbReference type="ChEBI" id="CHEBI:15377"/>
        <dbReference type="ChEBI" id="CHEBI:15378"/>
        <dbReference type="ChEBI" id="CHEBI:17389"/>
        <dbReference type="ChEBI" id="CHEBI:17815"/>
        <dbReference type="ChEBI" id="CHEBI:28868"/>
        <dbReference type="EC" id="3.1.1.116"/>
    </reaction>
    <physiologicalReaction direction="left-to-right" evidence="13">
        <dbReference type="Rhea" id="RHEA:33276"/>
    </physiologicalReaction>
</comment>
<name>A0A0C3RWB5_PHLG1</name>
<evidence type="ECO:0000256" key="7">
    <source>
        <dbReference type="ARBA" id="ARBA00022801"/>
    </source>
</evidence>
<keyword evidence="5 16" id="KW-0812">Transmembrane</keyword>
<keyword evidence="19" id="KW-1185">Reference proteome</keyword>
<evidence type="ECO:0000313" key="19">
    <source>
        <dbReference type="Proteomes" id="UP000053257"/>
    </source>
</evidence>
<feature type="domain" description="Fungal lipase-type" evidence="17">
    <location>
        <begin position="476"/>
        <end position="594"/>
    </location>
</feature>
<dbReference type="Pfam" id="PF01764">
    <property type="entry name" value="Lipase_3"/>
    <property type="match status" value="1"/>
</dbReference>
<evidence type="ECO:0000259" key="17">
    <source>
        <dbReference type="Pfam" id="PF01764"/>
    </source>
</evidence>
<evidence type="ECO:0000256" key="4">
    <source>
        <dbReference type="ARBA" id="ARBA00022553"/>
    </source>
</evidence>
<feature type="transmembrane region" description="Helical" evidence="16">
    <location>
        <begin position="256"/>
        <end position="274"/>
    </location>
</feature>
<keyword evidence="6" id="KW-0479">Metal-binding</keyword>
<keyword evidence="8" id="KW-0106">Calcium</keyword>
<comment type="subcellular location">
    <subcellularLocation>
        <location evidence="2">Cell membrane</location>
        <topology evidence="2">Multi-pass membrane protein</topology>
    </subcellularLocation>
</comment>
<dbReference type="GO" id="GO:0016298">
    <property type="term" value="F:lipase activity"/>
    <property type="evidence" value="ECO:0007669"/>
    <property type="project" value="TreeGrafter"/>
</dbReference>
<dbReference type="Proteomes" id="UP000053257">
    <property type="component" value="Unassembled WGS sequence"/>
</dbReference>
<gene>
    <name evidence="18" type="ORF">PHLGIDRAFT_107748</name>
</gene>
<keyword evidence="9" id="KW-0442">Lipid degradation</keyword>
<evidence type="ECO:0000256" key="10">
    <source>
        <dbReference type="ARBA" id="ARBA00022989"/>
    </source>
</evidence>
<dbReference type="AlphaFoldDB" id="A0A0C3RWB5"/>
<dbReference type="GO" id="GO:0046872">
    <property type="term" value="F:metal ion binding"/>
    <property type="evidence" value="ECO:0007669"/>
    <property type="project" value="UniProtKB-KW"/>
</dbReference>
<dbReference type="GO" id="GO:0046340">
    <property type="term" value="P:diacylglycerol catabolic process"/>
    <property type="evidence" value="ECO:0007669"/>
    <property type="project" value="TreeGrafter"/>
</dbReference>
<sequence>MLTKWDKYSRLSLDVASTATGVGFSAAKNGTKLGFGIARGVASSVASLTGTALDHAVFGGSVGAGPMLGGAVSTAISALETLTLAPILIGESIASTTLVAAQSSLTVLQAVFPGSDEASFSLTSFVGLVRREWREDMQDLDAPEKRYGLSEIMKALVAWAALQGLTSEWQEKKWFKHLKEVPVSDPTSDGKTSHSEVERSSRIHVTTDVVFPSHSGQIITADIGDASSSSSPNLASVHRPISMVALKTRLRRFSKLVLAGYGGASLLFFGVPLIPVNPLTPNKSDADDEHAKLAMAVGSSEEEASGEWVIVSATEREEMETKPGGASYSWWNVLLGKHDRDILLRYAQSTHSSDTAQAASSSTPPPAISLMLGENLSLMPRFWVLTDHARREVILVIRGTMSLNELAVDLTCDPADFKVTSPSLTKKDVDEQDTLDAFDEALDSIPGSFPIDLSTPPPSPTSKEPREAKETSAGDEDDVYLVHGGMLKMAKAMGSRGKPVHGAVKHALVQNEGYNLVVCGHSLGAGVAALLALMWADPRTCLTHRRSGLPSNRRVEAFCYAPPCLVDLRLSKLAASSNLITSFVYSHDVVSRLSLGSVRDLRRAASWLSEAESERRGEGYGGVTGRALKAKTGFGKADDSQWFLAIRKTLEANMHMTDLYPPGRVLWAIRDGDLHPLHRLNASQKNKNTKAEKVRLFDVQDVEQVFGQIVFAKDMLSSHLPHQYDRVLHELL</sequence>
<feature type="region of interest" description="Disordered" evidence="15">
    <location>
        <begin position="447"/>
        <end position="475"/>
    </location>
</feature>
<protein>
    <recommendedName>
        <fullName evidence="14">sn-1-specific diacylglycerol lipase</fullName>
        <ecNumber evidence="14">3.1.1.116</ecNumber>
    </recommendedName>
</protein>
<dbReference type="Gene3D" id="3.40.50.1820">
    <property type="entry name" value="alpha/beta hydrolase"/>
    <property type="match status" value="1"/>
</dbReference>
<dbReference type="PANTHER" id="PTHR45792">
    <property type="entry name" value="DIACYLGLYCEROL LIPASE HOMOLOG-RELATED"/>
    <property type="match status" value="1"/>
</dbReference>
<evidence type="ECO:0000256" key="1">
    <source>
        <dbReference type="ARBA" id="ARBA00001913"/>
    </source>
</evidence>
<evidence type="ECO:0000313" key="18">
    <source>
        <dbReference type="EMBL" id="KIP05806.1"/>
    </source>
</evidence>
<comment type="cofactor">
    <cofactor evidence="1">
        <name>Ca(2+)</name>
        <dbReference type="ChEBI" id="CHEBI:29108"/>
    </cofactor>
</comment>
<dbReference type="InterPro" id="IPR029058">
    <property type="entry name" value="AB_hydrolase_fold"/>
</dbReference>
<keyword evidence="4" id="KW-0597">Phosphoprotein</keyword>
<proteinExistence type="predicted"/>
<keyword evidence="12 16" id="KW-0472">Membrane</keyword>
<evidence type="ECO:0000256" key="13">
    <source>
        <dbReference type="ARBA" id="ARBA00024531"/>
    </source>
</evidence>
<keyword evidence="11" id="KW-0443">Lipid metabolism</keyword>